<accession>A0A6I9PJM9</accession>
<dbReference type="GO" id="GO:0005635">
    <property type="term" value="C:nuclear envelope"/>
    <property type="evidence" value="ECO:0007669"/>
    <property type="project" value="TreeGrafter"/>
</dbReference>
<keyword evidence="1" id="KW-1185">Reference proteome</keyword>
<reference evidence="2" key="1">
    <citation type="submission" date="2025-08" db="UniProtKB">
        <authorList>
            <consortium name="RefSeq"/>
        </authorList>
    </citation>
    <scope>IDENTIFICATION</scope>
    <source>
        <tissue evidence="2">Muscle</tissue>
    </source>
</reference>
<dbReference type="GO" id="GO:0005829">
    <property type="term" value="C:cytosol"/>
    <property type="evidence" value="ECO:0007669"/>
    <property type="project" value="TreeGrafter"/>
</dbReference>
<dbReference type="GeneID" id="104961268"/>
<proteinExistence type="predicted"/>
<name>A0A6I9PJM9_9TELE</name>
<feature type="non-terminal residue" evidence="2">
    <location>
        <position position="124"/>
    </location>
</feature>
<feature type="non-terminal residue" evidence="2">
    <location>
        <position position="1"/>
    </location>
</feature>
<dbReference type="Proteomes" id="UP000504611">
    <property type="component" value="Unplaced"/>
</dbReference>
<gene>
    <name evidence="2" type="primary">LOC104961268</name>
</gene>
<dbReference type="AlphaFoldDB" id="A0A6I9PJM9"/>
<evidence type="ECO:0000313" key="1">
    <source>
        <dbReference type="Proteomes" id="UP000504611"/>
    </source>
</evidence>
<dbReference type="KEGG" id="ncc:104961268"/>
<sequence length="124" mass="14322">VLPQMMEFCHQILRDPSADPRRKDGALHCIGALAELLLKKRGYKEQMELMLQNYVFPLLNSPMGYLRARSCWVLHSFSPLRFQDELLLRNAVELVKQDLIEDKEMPVKVEAAIALQTLVSNQEQ</sequence>
<dbReference type="RefSeq" id="XP_010787830.1">
    <property type="nucleotide sequence ID" value="XM_010789528.1"/>
</dbReference>
<dbReference type="SUPFAM" id="SSF48371">
    <property type="entry name" value="ARM repeat"/>
    <property type="match status" value="1"/>
</dbReference>
<protein>
    <submittedName>
        <fullName evidence="2">Importin-8-like</fullName>
    </submittedName>
</protein>
<dbReference type="InterPro" id="IPR016024">
    <property type="entry name" value="ARM-type_fold"/>
</dbReference>
<evidence type="ECO:0000313" key="2">
    <source>
        <dbReference type="RefSeq" id="XP_010787830.1"/>
    </source>
</evidence>
<dbReference type="OrthoDB" id="9947310at2759"/>
<dbReference type="Gene3D" id="1.25.10.10">
    <property type="entry name" value="Leucine-rich Repeat Variant"/>
    <property type="match status" value="1"/>
</dbReference>
<dbReference type="PANTHER" id="PTHR10997:SF26">
    <property type="entry name" value="IMPORTIN-8"/>
    <property type="match status" value="1"/>
</dbReference>
<dbReference type="GO" id="GO:0006606">
    <property type="term" value="P:protein import into nucleus"/>
    <property type="evidence" value="ECO:0007669"/>
    <property type="project" value="TreeGrafter"/>
</dbReference>
<organism evidence="1 2">
    <name type="scientific">Notothenia coriiceps</name>
    <name type="common">black rockcod</name>
    <dbReference type="NCBI Taxonomy" id="8208"/>
    <lineage>
        <taxon>Eukaryota</taxon>
        <taxon>Metazoa</taxon>
        <taxon>Chordata</taxon>
        <taxon>Craniata</taxon>
        <taxon>Vertebrata</taxon>
        <taxon>Euteleostomi</taxon>
        <taxon>Actinopterygii</taxon>
        <taxon>Neopterygii</taxon>
        <taxon>Teleostei</taxon>
        <taxon>Neoteleostei</taxon>
        <taxon>Acanthomorphata</taxon>
        <taxon>Eupercaria</taxon>
        <taxon>Perciformes</taxon>
        <taxon>Notothenioidei</taxon>
        <taxon>Nototheniidae</taxon>
        <taxon>Notothenia</taxon>
    </lineage>
</organism>
<dbReference type="PANTHER" id="PTHR10997">
    <property type="entry name" value="IMPORTIN-7, 8, 11"/>
    <property type="match status" value="1"/>
</dbReference>
<dbReference type="InterPro" id="IPR011989">
    <property type="entry name" value="ARM-like"/>
</dbReference>